<dbReference type="InterPro" id="IPR036287">
    <property type="entry name" value="Rv1873-like_sf"/>
</dbReference>
<proteinExistence type="predicted"/>
<evidence type="ECO:0000313" key="2">
    <source>
        <dbReference type="Proteomes" id="UP000256373"/>
    </source>
</evidence>
<dbReference type="AlphaFoldDB" id="A0A3D8YEJ1"/>
<dbReference type="EMBL" id="QNUL01000004">
    <property type="protein sequence ID" value="REA62944.1"/>
    <property type="molecule type" value="Genomic_DNA"/>
</dbReference>
<reference evidence="1 2" key="1">
    <citation type="submission" date="2018-07" db="EMBL/GenBank/DDBJ databases">
        <title>Dyadobacter roseus sp. nov., isolated from rose rhizosphere soil.</title>
        <authorList>
            <person name="Chen L."/>
        </authorList>
    </citation>
    <scope>NUCLEOTIDE SEQUENCE [LARGE SCALE GENOMIC DNA]</scope>
    <source>
        <strain evidence="1 2">RS19</strain>
    </source>
</reference>
<evidence type="ECO:0000313" key="1">
    <source>
        <dbReference type="EMBL" id="REA62944.1"/>
    </source>
</evidence>
<comment type="caution">
    <text evidence="1">The sequence shown here is derived from an EMBL/GenBank/DDBJ whole genome shotgun (WGS) entry which is preliminary data.</text>
</comment>
<dbReference type="Proteomes" id="UP000256373">
    <property type="component" value="Unassembled WGS sequence"/>
</dbReference>
<accession>A0A3D8YEJ1</accession>
<sequence>MEQQNILKFLAIQERDYLRALAEIKAGSKQGHWMWYIFPQISGLGTSINAVQYAIEDLGHATEYLSHPVLGPRLIEISNALLSVEHKSANQIMGSPDDLKLRSSMTLFSSVQRADEVFQKVLDKYFDGKPDSRTLNLIGKS</sequence>
<dbReference type="OrthoDB" id="9801870at2"/>
<dbReference type="Pfam" id="PF08837">
    <property type="entry name" value="DUF1810"/>
    <property type="match status" value="1"/>
</dbReference>
<protein>
    <submittedName>
        <fullName evidence="1">DUF1810 domain-containing protein</fullName>
    </submittedName>
</protein>
<dbReference type="InterPro" id="IPR014937">
    <property type="entry name" value="DUF1810"/>
</dbReference>
<dbReference type="Gene3D" id="1.25.40.380">
    <property type="entry name" value="Protein of unknown function DUF1810"/>
    <property type="match status" value="1"/>
</dbReference>
<gene>
    <name evidence="1" type="ORF">DSL64_08260</name>
</gene>
<dbReference type="RefSeq" id="WP_115830260.1">
    <property type="nucleotide sequence ID" value="NZ_QNUL01000004.1"/>
</dbReference>
<dbReference type="SUPFAM" id="SSF140736">
    <property type="entry name" value="Rv1873-like"/>
    <property type="match status" value="1"/>
</dbReference>
<dbReference type="PIRSF" id="PIRSF008546">
    <property type="entry name" value="UCP008546"/>
    <property type="match status" value="1"/>
</dbReference>
<organism evidence="1 2">
    <name type="scientific">Dyadobacter luteus</name>
    <dbReference type="NCBI Taxonomy" id="2259619"/>
    <lineage>
        <taxon>Bacteria</taxon>
        <taxon>Pseudomonadati</taxon>
        <taxon>Bacteroidota</taxon>
        <taxon>Cytophagia</taxon>
        <taxon>Cytophagales</taxon>
        <taxon>Spirosomataceae</taxon>
        <taxon>Dyadobacter</taxon>
    </lineage>
</organism>
<keyword evidence="2" id="KW-1185">Reference proteome</keyword>
<name>A0A3D8YEJ1_9BACT</name>